<gene>
    <name evidence="2" type="ORF">OPS25_04390</name>
</gene>
<dbReference type="EMBL" id="JAPFRD010000005">
    <property type="protein sequence ID" value="MCW8107742.1"/>
    <property type="molecule type" value="Genomic_DNA"/>
</dbReference>
<evidence type="ECO:0000313" key="2">
    <source>
        <dbReference type="EMBL" id="MCW8107742.1"/>
    </source>
</evidence>
<dbReference type="Proteomes" id="UP001142810">
    <property type="component" value="Unassembled WGS sequence"/>
</dbReference>
<organism evidence="2 3">
    <name type="scientific">Alteromonas aquimaris</name>
    <dbReference type="NCBI Taxonomy" id="2998417"/>
    <lineage>
        <taxon>Bacteria</taxon>
        <taxon>Pseudomonadati</taxon>
        <taxon>Pseudomonadota</taxon>
        <taxon>Gammaproteobacteria</taxon>
        <taxon>Alteromonadales</taxon>
        <taxon>Alteromonadaceae</taxon>
        <taxon>Alteromonas/Salinimonas group</taxon>
        <taxon>Alteromonas</taxon>
    </lineage>
</organism>
<keyword evidence="1" id="KW-0732">Signal</keyword>
<evidence type="ECO:0000256" key="1">
    <source>
        <dbReference type="SAM" id="SignalP"/>
    </source>
</evidence>
<accession>A0ABT3P4Q9</accession>
<protein>
    <submittedName>
        <fullName evidence="2">DUF5694 domain-containing protein</fullName>
    </submittedName>
</protein>
<dbReference type="Pfam" id="PF18950">
    <property type="entry name" value="DUF5694"/>
    <property type="match status" value="1"/>
</dbReference>
<keyword evidence="3" id="KW-1185">Reference proteome</keyword>
<dbReference type="InterPro" id="IPR043749">
    <property type="entry name" value="DUF5694"/>
</dbReference>
<reference evidence="2" key="1">
    <citation type="submission" date="2022-11" db="EMBL/GenBank/DDBJ databases">
        <title>Alteromonas sp. nov., isolated from sea water of the Qingdao.</title>
        <authorList>
            <person name="Wang Q."/>
        </authorList>
    </citation>
    <scope>NUCLEOTIDE SEQUENCE</scope>
    <source>
        <strain evidence="2">ASW11-7</strain>
    </source>
</reference>
<comment type="caution">
    <text evidence="2">The sequence shown here is derived from an EMBL/GenBank/DDBJ whole genome shotgun (WGS) entry which is preliminary data.</text>
</comment>
<dbReference type="RefSeq" id="WP_265616439.1">
    <property type="nucleotide sequence ID" value="NZ_JAPFRD010000005.1"/>
</dbReference>
<sequence length="274" mass="30376">MNKSKNVALLALLAWCIAFNAGASKVPAQPAQVMVFGVFHFANPGLDVVKSEQIDVMSDANQSYLKSLVGRLASFRPTHILIECDLELTPKYQSDYSAYLNNQFTLTPNENHQLGFRTAKASGLTQPTAIQCYNESNIGWDPTLLLEHMSANDKTSQEAFDQLIASVTEQTAHAHKTKTFAELLMMSNSPEQDQLNKSLYILTNSVGAGENFAGADAAASWWHRNFRMYANIQKVAQPETRVLVIGGQGHTAIFKEMLDDDLNRQAVDVRSYIM</sequence>
<evidence type="ECO:0000313" key="3">
    <source>
        <dbReference type="Proteomes" id="UP001142810"/>
    </source>
</evidence>
<name>A0ABT3P4Q9_9ALTE</name>
<proteinExistence type="predicted"/>
<feature type="chain" id="PRO_5047057271" evidence="1">
    <location>
        <begin position="24"/>
        <end position="274"/>
    </location>
</feature>
<feature type="signal peptide" evidence="1">
    <location>
        <begin position="1"/>
        <end position="23"/>
    </location>
</feature>